<comment type="caution">
    <text evidence="1">The sequence shown here is derived from an EMBL/GenBank/DDBJ whole genome shotgun (WGS) entry which is preliminary data.</text>
</comment>
<dbReference type="Proteomes" id="UP000215223">
    <property type="component" value="Unassembled WGS sequence"/>
</dbReference>
<dbReference type="AlphaFoldDB" id="A0A229RCP9"/>
<evidence type="ECO:0000313" key="2">
    <source>
        <dbReference type="Proteomes" id="UP000215223"/>
    </source>
</evidence>
<keyword evidence="2" id="KW-1185">Reference proteome</keyword>
<proteinExistence type="predicted"/>
<evidence type="ECO:0000313" key="1">
    <source>
        <dbReference type="EMBL" id="OXM44269.1"/>
    </source>
</evidence>
<organism evidence="1 2">
    <name type="scientific">Amycolatopsis thailandensis</name>
    <dbReference type="NCBI Taxonomy" id="589330"/>
    <lineage>
        <taxon>Bacteria</taxon>
        <taxon>Bacillati</taxon>
        <taxon>Actinomycetota</taxon>
        <taxon>Actinomycetes</taxon>
        <taxon>Pseudonocardiales</taxon>
        <taxon>Pseudonocardiaceae</taxon>
        <taxon>Amycolatopsis</taxon>
    </lineage>
</organism>
<gene>
    <name evidence="1" type="ORF">CFP71_40665</name>
</gene>
<reference evidence="1 2" key="1">
    <citation type="submission" date="2017-07" db="EMBL/GenBank/DDBJ databases">
        <title>Amycolatopsis thailandensis Genome sequencing and assembly.</title>
        <authorList>
            <person name="Kaur N."/>
            <person name="Mayilraj S."/>
        </authorList>
    </citation>
    <scope>NUCLEOTIDE SEQUENCE [LARGE SCALE GENOMIC DNA]</scope>
    <source>
        <strain evidence="1 2">JCM 16380</strain>
    </source>
</reference>
<accession>A0A229RCP9</accession>
<sequence length="124" mass="12738">MALTLAAAAATVAACGGGPSPPHTITSWVEPAPAEQKGPQVVIDGTATWRTDHVGCAAMVTDHGQTLRLVGQVATDHERAVFEGGPAQERVRITGYTLDPLGSATVCGSGIPFVAEKVEPNPIR</sequence>
<dbReference type="EMBL" id="NMQT01000190">
    <property type="protein sequence ID" value="OXM44269.1"/>
    <property type="molecule type" value="Genomic_DNA"/>
</dbReference>
<name>A0A229RCP9_9PSEU</name>
<protein>
    <submittedName>
        <fullName evidence="1">Uncharacterized protein</fullName>
    </submittedName>
</protein>